<protein>
    <submittedName>
        <fullName evidence="4">Putative gag protein</fullName>
    </submittedName>
</protein>
<evidence type="ECO:0000259" key="3">
    <source>
        <dbReference type="PROSITE" id="PS50103"/>
    </source>
</evidence>
<dbReference type="InterPro" id="IPR000571">
    <property type="entry name" value="Znf_CCCH"/>
</dbReference>
<dbReference type="OrthoDB" id="6063244at2759"/>
<keyword evidence="1" id="KW-0862">Zinc</keyword>
<evidence type="ECO:0000256" key="2">
    <source>
        <dbReference type="SAM" id="MobiDB-lite"/>
    </source>
</evidence>
<evidence type="ECO:0000313" key="4">
    <source>
        <dbReference type="EMBL" id="DAA01766.1"/>
    </source>
</evidence>
<dbReference type="GO" id="GO:0008270">
    <property type="term" value="F:zinc ion binding"/>
    <property type="evidence" value="ECO:0007669"/>
    <property type="project" value="UniProtKB-KW"/>
</dbReference>
<sequence>MPKVKAKKITTAGARKGDDTPKRRPGRPRGPRATSTPASVDLGLGGGNNGPGRSGELNPSQSQVVDVDEKSGRPRSKVSDKMAELDLDLVGREGQAPVGRSIAWHEIVAQESDTGSSGQAQPAVSVPARSAGVAEDLGLDLVEVGVERSEPQAPRLSAVLGAPEPFSSACDPLGVEVAISLKEKIWASEYIDLGVLLKHNNARDEFGALSVGDTTLSLCQSGSGLGLQLQPQSKAKKIMSVEQWTSVFLVFASIYAEKHIERSRELMKYMDLIRHAARAFAGYGWRDYDTQFRSKQARLPGRSWASVDAELWLMLVASNGPRQRHNLPHAPRHQFYRGEYGARKSFPFGGKGPGANGTPSRGVCFAFNRGKCMRGKACIYEHKCSRCQATGHGAKQCSQGRAGSSPAGSK</sequence>
<dbReference type="EMBL" id="BK001253">
    <property type="protein sequence ID" value="DAA01766.1"/>
    <property type="molecule type" value="Genomic_DNA"/>
</dbReference>
<evidence type="ECO:0000256" key="1">
    <source>
        <dbReference type="PROSITE-ProRule" id="PRU00723"/>
    </source>
</evidence>
<dbReference type="PANTHER" id="PTHR35558">
    <property type="entry name" value="SGNH_HYDRO DOMAIN-CONTAINING PROTEIN"/>
    <property type="match status" value="1"/>
</dbReference>
<dbReference type="AlphaFoldDB" id="Q6IMM9"/>
<feature type="region of interest" description="Disordered" evidence="2">
    <location>
        <begin position="1"/>
        <end position="79"/>
    </location>
</feature>
<dbReference type="PANTHER" id="PTHR35558:SF1">
    <property type="entry name" value="ENDONUCLEASE_EXONUCLEASE_PHOSPHATASE DOMAIN-CONTAINING PROTEIN"/>
    <property type="match status" value="1"/>
</dbReference>
<feature type="compositionally biased region" description="Basic and acidic residues" evidence="2">
    <location>
        <begin position="67"/>
        <end position="79"/>
    </location>
</feature>
<dbReference type="PROSITE" id="PS50103">
    <property type="entry name" value="ZF_C3H1"/>
    <property type="match status" value="1"/>
</dbReference>
<keyword evidence="1" id="KW-0863">Zinc-finger</keyword>
<accession>Q6IMM9</accession>
<feature type="zinc finger region" description="C3H1-type" evidence="1">
    <location>
        <begin position="358"/>
        <end position="385"/>
    </location>
</feature>
<proteinExistence type="predicted"/>
<name>Q6IMM9_LYTVA</name>
<organism evidence="4">
    <name type="scientific">Lytechinus variegatus</name>
    <name type="common">Green sea urchin</name>
    <name type="synonym">Echinus variegatus</name>
    <dbReference type="NCBI Taxonomy" id="7654"/>
    <lineage>
        <taxon>Eukaryota</taxon>
        <taxon>Metazoa</taxon>
        <taxon>Echinodermata</taxon>
        <taxon>Eleutherozoa</taxon>
        <taxon>Echinozoa</taxon>
        <taxon>Echinoidea</taxon>
        <taxon>Euechinoidea</taxon>
        <taxon>Echinacea</taxon>
        <taxon>Temnopleuroida</taxon>
        <taxon>Toxopneustidae</taxon>
        <taxon>Lytechinus</taxon>
    </lineage>
</organism>
<reference evidence="4" key="2">
    <citation type="submission" date="2004-04" db="EMBL/GenBank/DDBJ databases">
        <authorList>
            <person name="Goodwin T.J.D."/>
            <person name="Poulter R.T.M."/>
        </authorList>
    </citation>
    <scope>NUCLEOTIDE SEQUENCE</scope>
</reference>
<feature type="domain" description="C3H1-type" evidence="3">
    <location>
        <begin position="358"/>
        <end position="385"/>
    </location>
</feature>
<keyword evidence="1" id="KW-0479">Metal-binding</keyword>
<reference evidence="4" key="1">
    <citation type="journal article" date="2004" name="Mol. Biol. Evol.">
        <title>A new group of tyrosine recombinase-encoding retrotransposons.</title>
        <authorList>
            <person name="Goodwin T.J."/>
            <person name="Poulter R.T."/>
        </authorList>
    </citation>
    <scope>NUCLEOTIDE SEQUENCE</scope>
</reference>
<gene>
    <name evidence="4" type="primary">gag</name>
</gene>
<feature type="compositionally biased region" description="Gly residues" evidence="2">
    <location>
        <begin position="43"/>
        <end position="53"/>
    </location>
</feature>